<keyword evidence="3" id="KW-1185">Reference proteome</keyword>
<name>A0A1D3JDG9_PLAOA</name>
<dbReference type="VEuPathDB" id="PlasmoDB:POWCR01_000143500"/>
<feature type="transmembrane region" description="Helical" evidence="1">
    <location>
        <begin position="277"/>
        <end position="296"/>
    </location>
</feature>
<accession>A0A1D3JDG9</accession>
<reference evidence="2 3" key="1">
    <citation type="submission" date="2016-06" db="EMBL/GenBank/DDBJ databases">
        <authorList>
            <consortium name="Pathogen Informatics"/>
        </authorList>
    </citation>
    <scope>NUCLEOTIDE SEQUENCE [LARGE SCALE GENOMIC DNA]</scope>
    <source>
        <strain evidence="2">PocGH01</strain>
    </source>
</reference>
<dbReference type="EMBL" id="FLRI01000158">
    <property type="protein sequence ID" value="SBT83612.1"/>
    <property type="molecule type" value="Genomic_DNA"/>
</dbReference>
<dbReference type="Pfam" id="PF05795">
    <property type="entry name" value="Plasmodium_Vir"/>
    <property type="match status" value="2"/>
</dbReference>
<dbReference type="Proteomes" id="UP000242942">
    <property type="component" value="Unassembled WGS sequence"/>
</dbReference>
<proteinExistence type="predicted"/>
<protein>
    <submittedName>
        <fullName evidence="2">PIR protein</fullName>
    </submittedName>
</protein>
<evidence type="ECO:0000313" key="3">
    <source>
        <dbReference type="Proteomes" id="UP000242942"/>
    </source>
</evidence>
<evidence type="ECO:0000256" key="1">
    <source>
        <dbReference type="SAM" id="Phobius"/>
    </source>
</evidence>
<sequence>MSGTISKYTFDNFFEDNESFKETPLFNFYKELDSVDPCKSDSITYCISGEEFNTENKVIRDLYNKLVTNLKNISNRDRNLFGNIYYDEIHMCTYLKYWLLDRILKDNMNGSQVIQFFKILEKKKGENKFPKSDCEFFSMKMNEIKEIKLLYDYYIFYDKCEGEKSDIINEIYKSKYCKYVRNANLVYDKEKLLCEDDNLSGHCKEFNKYIKNYIDVYEYSSFSCNDEIKIEESGYHPDSKTYQRPVTLWFDDLQRDSRSEHSYNSPSDNPSTRGSTIPTLLSFSFVGIFCILFLLYKFTPFRSLLHTRLGIIKNMLKMKNEKNNQLLSSEYEHDFTNVNNSSYGITYHST</sequence>
<dbReference type="AlphaFoldDB" id="A0A1D3JDG9"/>
<keyword evidence="1" id="KW-0472">Membrane</keyword>
<keyword evidence="1" id="KW-1133">Transmembrane helix</keyword>
<gene>
    <name evidence="2" type="primary">PocGH01_00134500</name>
    <name evidence="2" type="ORF">POCGH01_00134500</name>
</gene>
<keyword evidence="1" id="KW-0812">Transmembrane</keyword>
<dbReference type="VEuPathDB" id="PlasmoDB:PocGH01_00134500"/>
<evidence type="ECO:0000313" key="2">
    <source>
        <dbReference type="EMBL" id="SBT83612.1"/>
    </source>
</evidence>
<dbReference type="InterPro" id="IPR008780">
    <property type="entry name" value="Plasmodium_Vir"/>
</dbReference>
<organism evidence="2 3">
    <name type="scientific">Plasmodium ovale</name>
    <name type="common">malaria parasite P. ovale</name>
    <dbReference type="NCBI Taxonomy" id="36330"/>
    <lineage>
        <taxon>Eukaryota</taxon>
        <taxon>Sar</taxon>
        <taxon>Alveolata</taxon>
        <taxon>Apicomplexa</taxon>
        <taxon>Aconoidasida</taxon>
        <taxon>Haemosporida</taxon>
        <taxon>Plasmodiidae</taxon>
        <taxon>Plasmodium</taxon>
        <taxon>Plasmodium (Plasmodium)</taxon>
    </lineage>
</organism>
<dbReference type="OrthoDB" id="387347at2759"/>